<accession>A0ABW4HKJ6</accession>
<dbReference type="Proteomes" id="UP001597221">
    <property type="component" value="Unassembled WGS sequence"/>
</dbReference>
<dbReference type="Gene3D" id="3.40.50.300">
    <property type="entry name" value="P-loop containing nucleotide triphosphate hydrolases"/>
    <property type="match status" value="1"/>
</dbReference>
<dbReference type="SUPFAM" id="SSF52540">
    <property type="entry name" value="P-loop containing nucleoside triphosphate hydrolases"/>
    <property type="match status" value="1"/>
</dbReference>
<keyword evidence="2" id="KW-1185">Reference proteome</keyword>
<evidence type="ECO:0000313" key="2">
    <source>
        <dbReference type="Proteomes" id="UP001597221"/>
    </source>
</evidence>
<dbReference type="InterPro" id="IPR027417">
    <property type="entry name" value="P-loop_NTPase"/>
</dbReference>
<protein>
    <recommendedName>
        <fullName evidence="3">Methionine ABC transporter ATP-binding protein</fullName>
    </recommendedName>
</protein>
<dbReference type="RefSeq" id="WP_379595486.1">
    <property type="nucleotide sequence ID" value="NZ_JBHUDE010000002.1"/>
</dbReference>
<evidence type="ECO:0008006" key="3">
    <source>
        <dbReference type="Google" id="ProtNLM"/>
    </source>
</evidence>
<sequence>MGITIVIVTHEMNVVNKICNKVAVMEQGKVVETFNLEENKDIKPKSVISKILFNESKESIQKGDVYVG</sequence>
<comment type="caution">
    <text evidence="1">The sequence shown here is derived from an EMBL/GenBank/DDBJ whole genome shotgun (WGS) entry which is preliminary data.</text>
</comment>
<name>A0ABW4HKJ6_9BACI</name>
<dbReference type="EMBL" id="JBHUDE010000002">
    <property type="protein sequence ID" value="MFD1606119.1"/>
    <property type="molecule type" value="Genomic_DNA"/>
</dbReference>
<proteinExistence type="predicted"/>
<reference evidence="2" key="1">
    <citation type="journal article" date="2019" name="Int. J. Syst. Evol. Microbiol.">
        <title>The Global Catalogue of Microorganisms (GCM) 10K type strain sequencing project: providing services to taxonomists for standard genome sequencing and annotation.</title>
        <authorList>
            <consortium name="The Broad Institute Genomics Platform"/>
            <consortium name="The Broad Institute Genome Sequencing Center for Infectious Disease"/>
            <person name="Wu L."/>
            <person name="Ma J."/>
        </authorList>
    </citation>
    <scope>NUCLEOTIDE SEQUENCE [LARGE SCALE GENOMIC DNA]</scope>
    <source>
        <strain evidence="2">CGMCC 1.12376</strain>
    </source>
</reference>
<gene>
    <name evidence="1" type="ORF">ACFSBH_00240</name>
</gene>
<organism evidence="1 2">
    <name type="scientific">Oceanobacillus luteolus</name>
    <dbReference type="NCBI Taxonomy" id="1274358"/>
    <lineage>
        <taxon>Bacteria</taxon>
        <taxon>Bacillati</taxon>
        <taxon>Bacillota</taxon>
        <taxon>Bacilli</taxon>
        <taxon>Bacillales</taxon>
        <taxon>Bacillaceae</taxon>
        <taxon>Oceanobacillus</taxon>
    </lineage>
</organism>
<evidence type="ECO:0000313" key="1">
    <source>
        <dbReference type="EMBL" id="MFD1606119.1"/>
    </source>
</evidence>